<evidence type="ECO:0000313" key="1">
    <source>
        <dbReference type="EMBL" id="CAG5096480.1"/>
    </source>
</evidence>
<organism evidence="1 2">
    <name type="scientific">Oikopleura dioica</name>
    <name type="common">Tunicate</name>
    <dbReference type="NCBI Taxonomy" id="34765"/>
    <lineage>
        <taxon>Eukaryota</taxon>
        <taxon>Metazoa</taxon>
        <taxon>Chordata</taxon>
        <taxon>Tunicata</taxon>
        <taxon>Appendicularia</taxon>
        <taxon>Copelata</taxon>
        <taxon>Oikopleuridae</taxon>
        <taxon>Oikopleura</taxon>
    </lineage>
</organism>
<name>A0ABN7SAX0_OIKDI</name>
<reference evidence="1 2" key="1">
    <citation type="submission" date="2021-04" db="EMBL/GenBank/DDBJ databases">
        <authorList>
            <person name="Bliznina A."/>
        </authorList>
    </citation>
    <scope>NUCLEOTIDE SEQUENCE [LARGE SCALE GENOMIC DNA]</scope>
</reference>
<gene>
    <name evidence="1" type="ORF">OKIOD_LOCUS6195</name>
</gene>
<sequence length="107" mass="12336">MGISLAFTAQNFYERSKRAITLRNCMTAFILFNNNNDVSVNKQIATKTGEGDAFNAAMLLFKIKRVPRHQHVIIRKDTTRPTQARVYTNLFLDTPNLNGVPWIFDRF</sequence>
<protein>
    <submittedName>
        <fullName evidence="1">Oidioi.mRNA.OKI2018_I69.XSR.g14637.t1.cds</fullName>
    </submittedName>
</protein>
<proteinExistence type="predicted"/>
<evidence type="ECO:0000313" key="2">
    <source>
        <dbReference type="Proteomes" id="UP001158576"/>
    </source>
</evidence>
<accession>A0ABN7SAX0</accession>
<dbReference type="EMBL" id="OU015569">
    <property type="protein sequence ID" value="CAG5096480.1"/>
    <property type="molecule type" value="Genomic_DNA"/>
</dbReference>
<keyword evidence="2" id="KW-1185">Reference proteome</keyword>
<dbReference type="Proteomes" id="UP001158576">
    <property type="component" value="Chromosome XSR"/>
</dbReference>